<dbReference type="EMBL" id="JACSQP010000005">
    <property type="protein sequence ID" value="MBD7958084.1"/>
    <property type="molecule type" value="Genomic_DNA"/>
</dbReference>
<dbReference type="RefSeq" id="WP_191719258.1">
    <property type="nucleotide sequence ID" value="NZ_JACSQP010000005.1"/>
</dbReference>
<keyword evidence="1" id="KW-1133">Transmembrane helix</keyword>
<reference evidence="2 3" key="1">
    <citation type="submission" date="2020-08" db="EMBL/GenBank/DDBJ databases">
        <title>A Genomic Blueprint of the Chicken Gut Microbiome.</title>
        <authorList>
            <person name="Gilroy R."/>
            <person name="Ravi A."/>
            <person name="Getino M."/>
            <person name="Pursley I."/>
            <person name="Horton D.L."/>
            <person name="Alikhan N.-F."/>
            <person name="Baker D."/>
            <person name="Gharbi K."/>
            <person name="Hall N."/>
            <person name="Watson M."/>
            <person name="Adriaenssens E.M."/>
            <person name="Foster-Nyarko E."/>
            <person name="Jarju S."/>
            <person name="Secka A."/>
            <person name="Antonio M."/>
            <person name="Oren A."/>
            <person name="Chaudhuri R."/>
            <person name="La Ragione R.M."/>
            <person name="Hildebrand F."/>
            <person name="Pallen M.J."/>
        </authorList>
    </citation>
    <scope>NUCLEOTIDE SEQUENCE [LARGE SCALE GENOMIC DNA]</scope>
    <source>
        <strain evidence="2 3">Sa4CUA7</strain>
    </source>
</reference>
<name>A0ABR8S3X7_9MICO</name>
<sequence>MSGSAHVIAVGSAPRVNLMPRAETERRANNALIRRWSLALVGAMGVVAIAMGGAFFLQLTSEQRAAAEDARTSDLLTRIAALSDVRAAVALEGELTDFRGTAMAAELAWSKVIGALRDTMPPDVAMAGFDLAVGGATVGDDPSAEPGASGTVTFTTAVPIEMVSLTRAVRSLESVLDADGWELVVDDNDIHTYTLRVSVDQTFYTGTYVTEDTP</sequence>
<keyword evidence="3" id="KW-1185">Reference proteome</keyword>
<organism evidence="2 3">
    <name type="scientific">Microbacterium pullorum</name>
    <dbReference type="NCBI Taxonomy" id="2762236"/>
    <lineage>
        <taxon>Bacteria</taxon>
        <taxon>Bacillati</taxon>
        <taxon>Actinomycetota</taxon>
        <taxon>Actinomycetes</taxon>
        <taxon>Micrococcales</taxon>
        <taxon>Microbacteriaceae</taxon>
        <taxon>Microbacterium</taxon>
    </lineage>
</organism>
<evidence type="ECO:0000313" key="2">
    <source>
        <dbReference type="EMBL" id="MBD7958084.1"/>
    </source>
</evidence>
<accession>A0ABR8S3X7</accession>
<gene>
    <name evidence="2" type="ORF">H9651_10575</name>
</gene>
<keyword evidence="1" id="KW-0472">Membrane</keyword>
<evidence type="ECO:0000313" key="3">
    <source>
        <dbReference type="Proteomes" id="UP000648352"/>
    </source>
</evidence>
<comment type="caution">
    <text evidence="2">The sequence shown here is derived from an EMBL/GenBank/DDBJ whole genome shotgun (WGS) entry which is preliminary data.</text>
</comment>
<evidence type="ECO:0000256" key="1">
    <source>
        <dbReference type="SAM" id="Phobius"/>
    </source>
</evidence>
<dbReference type="Proteomes" id="UP000648352">
    <property type="component" value="Unassembled WGS sequence"/>
</dbReference>
<proteinExistence type="predicted"/>
<protein>
    <submittedName>
        <fullName evidence="2">Uncharacterized protein</fullName>
    </submittedName>
</protein>
<feature type="transmembrane region" description="Helical" evidence="1">
    <location>
        <begin position="36"/>
        <end position="57"/>
    </location>
</feature>
<keyword evidence="1" id="KW-0812">Transmembrane</keyword>